<reference evidence="2 3" key="1">
    <citation type="submission" date="2017-12" db="EMBL/GenBank/DDBJ databases">
        <title>Comparative genomics of Botrytis spp.</title>
        <authorList>
            <person name="Valero-Jimenez C.A."/>
            <person name="Tapia P."/>
            <person name="Veloso J."/>
            <person name="Silva-Moreno E."/>
            <person name="Staats M."/>
            <person name="Valdes J.H."/>
            <person name="Van Kan J.A.L."/>
        </authorList>
    </citation>
    <scope>NUCLEOTIDE SEQUENCE [LARGE SCALE GENOMIC DNA]</scope>
    <source>
        <strain evidence="2 3">Bt9001</strain>
    </source>
</reference>
<dbReference type="Pfam" id="PF14441">
    <property type="entry name" value="OTT_1508_deam"/>
    <property type="match status" value="1"/>
</dbReference>
<organism evidence="2 3">
    <name type="scientific">Botrytis tulipae</name>
    <dbReference type="NCBI Taxonomy" id="87230"/>
    <lineage>
        <taxon>Eukaryota</taxon>
        <taxon>Fungi</taxon>
        <taxon>Dikarya</taxon>
        <taxon>Ascomycota</taxon>
        <taxon>Pezizomycotina</taxon>
        <taxon>Leotiomycetes</taxon>
        <taxon>Helotiales</taxon>
        <taxon>Sclerotiniaceae</taxon>
        <taxon>Botrytis</taxon>
    </lineage>
</organism>
<evidence type="ECO:0000313" key="2">
    <source>
        <dbReference type="EMBL" id="TGO06968.1"/>
    </source>
</evidence>
<sequence>MAPPAITCAENIALLSLLHRVPVPPSLNPISNLSVRHERYDLSFERERSLASVLAFLSSISDNPDHITAVCVEEDHETMSLNVLLAINKAQQNDNSQIQEEMKQGFERIFAGLAQVSDDGNPGVEDRVFVMIITMCSARILCRLRLAANSRKISKQPFTAVLKEAVLSLGYLEHTESSTVASRFVEKAREVMRLIDSWTKYQTLTRLGELVEGVYHLRQVGDLQAVLNTISNRVMDPHSTKSLLNIVRKVARYREAARFLYRTAKRFTLVRQMKTVLINLPLEAFHKSAVHQYDSRLSLKISQIHTPNGQAWHLENICRLLKTDIVEASDSFVQQTRRTSKKGKIHAEIQLLFHFETRISKLLPRVVCSSKDACFLCNAFILMHGKMYTPRYHGRLYPAWRLPEFIRVDLQSSFNQILEDHIRNSLVTLISRRQKTVYPDPNESTLLTLPVSTSTVRSIAKPEPDIEDGDEMIQPLPTNQMVKDSNNMTLDPRPSPKLSDHLISNEPSAESSFANVEKEVEAQLSNSSLSQLAFSILSTEELLSDVVFDNDWGLVQGQMISKSVRSNGTSSLYNAGPLEIQIGYPTGPSLTTHERGSKELLFNIEWLTTDEGERLRGQQAVSIIDAESLEGETVYPLDDLNCLYIAARKSILRITFLDPRIPQLSKD</sequence>
<proteinExistence type="predicted"/>
<dbReference type="Proteomes" id="UP000297777">
    <property type="component" value="Unassembled WGS sequence"/>
</dbReference>
<feature type="region of interest" description="Disordered" evidence="1">
    <location>
        <begin position="481"/>
        <end position="510"/>
    </location>
</feature>
<dbReference type="EMBL" id="PQXH01000367">
    <property type="protein sequence ID" value="TGO06968.1"/>
    <property type="molecule type" value="Genomic_DNA"/>
</dbReference>
<name>A0A4Z1E8G5_9HELO</name>
<accession>A0A4Z1E8G5</accession>
<evidence type="ECO:0000256" key="1">
    <source>
        <dbReference type="SAM" id="MobiDB-lite"/>
    </source>
</evidence>
<comment type="caution">
    <text evidence="2">The sequence shown here is derived from an EMBL/GenBank/DDBJ whole genome shotgun (WGS) entry which is preliminary data.</text>
</comment>
<evidence type="ECO:0000313" key="3">
    <source>
        <dbReference type="Proteomes" id="UP000297777"/>
    </source>
</evidence>
<protein>
    <submittedName>
        <fullName evidence="2">Uncharacterized protein</fullName>
    </submittedName>
</protein>
<keyword evidence="3" id="KW-1185">Reference proteome</keyword>
<gene>
    <name evidence="2" type="ORF">BTUL_0369g00010</name>
</gene>
<dbReference type="AlphaFoldDB" id="A0A4Z1E8G5"/>
<dbReference type="InterPro" id="IPR027796">
    <property type="entry name" value="OTT_1508_deam-like"/>
</dbReference>
<dbReference type="OrthoDB" id="4851849at2759"/>